<feature type="domain" description="RING-type" evidence="6">
    <location>
        <begin position="16"/>
        <end position="57"/>
    </location>
</feature>
<dbReference type="InParanoid" id="A0A674H946"/>
<dbReference type="Pfam" id="PF00643">
    <property type="entry name" value="zf-B_box"/>
    <property type="match status" value="1"/>
</dbReference>
<feature type="coiled-coil region" evidence="5">
    <location>
        <begin position="217"/>
        <end position="295"/>
    </location>
</feature>
<evidence type="ECO:0000259" key="7">
    <source>
        <dbReference type="PROSITE" id="PS50119"/>
    </source>
</evidence>
<proteinExistence type="predicted"/>
<dbReference type="Pfam" id="PF25600">
    <property type="entry name" value="TRIM_CC"/>
    <property type="match status" value="1"/>
</dbReference>
<dbReference type="InterPro" id="IPR058030">
    <property type="entry name" value="TRIM8/14/16/25/29/45/65_CC"/>
</dbReference>
<keyword evidence="3" id="KW-0862">Zinc</keyword>
<dbReference type="GO" id="GO:0008270">
    <property type="term" value="F:zinc ion binding"/>
    <property type="evidence" value="ECO:0007669"/>
    <property type="project" value="UniProtKB-KW"/>
</dbReference>
<dbReference type="Gene3D" id="4.10.830.40">
    <property type="match status" value="1"/>
</dbReference>
<dbReference type="InterPro" id="IPR027370">
    <property type="entry name" value="Znf-RING_euk"/>
</dbReference>
<dbReference type="Proteomes" id="UP000007754">
    <property type="component" value="Chromosome 13"/>
</dbReference>
<gene>
    <name evidence="8" type="primary">LOC101234089</name>
</gene>
<keyword evidence="2 4" id="KW-0863">Zinc-finger</keyword>
<keyword evidence="9" id="KW-1185">Reference proteome</keyword>
<evidence type="ECO:0000256" key="3">
    <source>
        <dbReference type="ARBA" id="ARBA00022833"/>
    </source>
</evidence>
<dbReference type="InterPro" id="IPR000315">
    <property type="entry name" value="Znf_B-box"/>
</dbReference>
<dbReference type="PROSITE" id="PS50119">
    <property type="entry name" value="ZF_BBOX"/>
    <property type="match status" value="1"/>
</dbReference>
<dbReference type="InterPro" id="IPR013083">
    <property type="entry name" value="Znf_RING/FYVE/PHD"/>
</dbReference>
<dbReference type="InterPro" id="IPR017907">
    <property type="entry name" value="Znf_RING_CS"/>
</dbReference>
<dbReference type="SUPFAM" id="SSF57850">
    <property type="entry name" value="RING/U-box"/>
    <property type="match status" value="1"/>
</dbReference>
<feature type="domain" description="B box-type" evidence="7">
    <location>
        <begin position="148"/>
        <end position="188"/>
    </location>
</feature>
<dbReference type="PROSITE" id="PS50089">
    <property type="entry name" value="ZF_RING_2"/>
    <property type="match status" value="1"/>
</dbReference>
<evidence type="ECO:0000259" key="6">
    <source>
        <dbReference type="PROSITE" id="PS50089"/>
    </source>
</evidence>
<dbReference type="CDD" id="cd19769">
    <property type="entry name" value="Bbox2_TRIM16-like"/>
    <property type="match status" value="1"/>
</dbReference>
<dbReference type="SUPFAM" id="SSF57845">
    <property type="entry name" value="B-box zinc-binding domain"/>
    <property type="match status" value="1"/>
</dbReference>
<keyword evidence="5" id="KW-0175">Coiled coil</keyword>
<sequence>MAQAQAMAGLKEELTCPICLEIYKEPVAVGCSHSFCRDCVKQALRAQQSPARCPLCHSPVGELRPNFHLRSIVQRFMEAPAQQEEEKQDGQGEKEEVQCDFCLQDPQPAVKTCLSCEASLCQAHLTRHNSKKDQKGHVLVEPCDGQLLAERRCPQHGKLLECFCENDWQCICVLCSVISHKNHKIISLEEAFRAAQVSFPGTLETLKNHEAAVDKAIANLLKQKEGLKTDVSQRREQLESLFREMYTELEKKKGEVLKVLSDYEEEQLSNIQAEMNNHKSMKELASQDVQELEALRNQKDTLLFTKAFAVMKGRKCRPLPSMDGVMVPKPLITLDKSTTDNVLRLFQQFLSNMEVSFKQPSPWGCGAAPTGPSILLGGIPCSGYTYGSTSDFSYNFF</sequence>
<dbReference type="InterPro" id="IPR051051">
    <property type="entry name" value="E3_ubiq-ligase_TRIM/RNF"/>
</dbReference>
<dbReference type="PROSITE" id="PS00518">
    <property type="entry name" value="ZF_RING_1"/>
    <property type="match status" value="1"/>
</dbReference>
<dbReference type="Ensembl" id="ENSTGUT00000026757.1">
    <property type="protein sequence ID" value="ENSTGUP00000032114.1"/>
    <property type="gene ID" value="ENSTGUG00000020371.1"/>
</dbReference>
<dbReference type="Pfam" id="PF13445">
    <property type="entry name" value="zf-RING_UBOX"/>
    <property type="match status" value="1"/>
</dbReference>
<dbReference type="GeneTree" id="ENSGT01030000234583"/>
<organism evidence="8 9">
    <name type="scientific">Taeniopygia guttata</name>
    <name type="common">Zebra finch</name>
    <name type="synonym">Poephila guttata</name>
    <dbReference type="NCBI Taxonomy" id="59729"/>
    <lineage>
        <taxon>Eukaryota</taxon>
        <taxon>Metazoa</taxon>
        <taxon>Chordata</taxon>
        <taxon>Craniata</taxon>
        <taxon>Vertebrata</taxon>
        <taxon>Euteleostomi</taxon>
        <taxon>Archelosauria</taxon>
        <taxon>Archosauria</taxon>
        <taxon>Dinosauria</taxon>
        <taxon>Saurischia</taxon>
        <taxon>Theropoda</taxon>
        <taxon>Coelurosauria</taxon>
        <taxon>Aves</taxon>
        <taxon>Neognathae</taxon>
        <taxon>Neoaves</taxon>
        <taxon>Telluraves</taxon>
        <taxon>Australaves</taxon>
        <taxon>Passeriformes</taxon>
        <taxon>Passeroidea</taxon>
        <taxon>Estrildidae</taxon>
        <taxon>Estrildinae</taxon>
        <taxon>Taeniopygia</taxon>
    </lineage>
</organism>
<evidence type="ECO:0000256" key="5">
    <source>
        <dbReference type="SAM" id="Coils"/>
    </source>
</evidence>
<dbReference type="CDD" id="cd19802">
    <property type="entry name" value="Bbox1_TRIM8-like"/>
    <property type="match status" value="1"/>
</dbReference>
<evidence type="ECO:0000313" key="8">
    <source>
        <dbReference type="Ensembl" id="ENSTGUP00000032114.1"/>
    </source>
</evidence>
<dbReference type="SMART" id="SM00336">
    <property type="entry name" value="BBOX"/>
    <property type="match status" value="2"/>
</dbReference>
<dbReference type="KEGG" id="tgu:101234089"/>
<dbReference type="Gene3D" id="3.30.40.10">
    <property type="entry name" value="Zinc/RING finger domain, C3HC4 (zinc finger)"/>
    <property type="match status" value="1"/>
</dbReference>
<reference evidence="8" key="3">
    <citation type="submission" date="2025-09" db="UniProtKB">
        <authorList>
            <consortium name="Ensembl"/>
        </authorList>
    </citation>
    <scope>IDENTIFICATION</scope>
</reference>
<evidence type="ECO:0000313" key="9">
    <source>
        <dbReference type="Proteomes" id="UP000007754"/>
    </source>
</evidence>
<evidence type="ECO:0000256" key="1">
    <source>
        <dbReference type="ARBA" id="ARBA00022723"/>
    </source>
</evidence>
<dbReference type="OMA" id="EHERHTI"/>
<dbReference type="Gene3D" id="3.30.160.60">
    <property type="entry name" value="Classic Zinc Finger"/>
    <property type="match status" value="1"/>
</dbReference>
<protein>
    <submittedName>
        <fullName evidence="8">E3 ubiquitin/ISG15 ligase TRIM25-like</fullName>
    </submittedName>
</protein>
<name>A0A674H946_TAEGU</name>
<dbReference type="AlphaFoldDB" id="A0A674H946"/>
<accession>A0A674H946</accession>
<evidence type="ECO:0000256" key="2">
    <source>
        <dbReference type="ARBA" id="ARBA00022771"/>
    </source>
</evidence>
<dbReference type="SMART" id="SM00184">
    <property type="entry name" value="RING"/>
    <property type="match status" value="1"/>
</dbReference>
<reference evidence="8" key="2">
    <citation type="submission" date="2025-08" db="UniProtKB">
        <authorList>
            <consortium name="Ensembl"/>
        </authorList>
    </citation>
    <scope>IDENTIFICATION</scope>
</reference>
<keyword evidence="1" id="KW-0479">Metal-binding</keyword>
<dbReference type="PANTHER" id="PTHR25465">
    <property type="entry name" value="B-BOX DOMAIN CONTAINING"/>
    <property type="match status" value="1"/>
</dbReference>
<evidence type="ECO:0000256" key="4">
    <source>
        <dbReference type="PROSITE-ProRule" id="PRU00024"/>
    </source>
</evidence>
<reference evidence="8 9" key="1">
    <citation type="journal article" date="2010" name="Nature">
        <title>The genome of a songbird.</title>
        <authorList>
            <person name="Warren W.C."/>
            <person name="Clayton D.F."/>
            <person name="Ellegren H."/>
            <person name="Arnold A.P."/>
            <person name="Hillier L.W."/>
            <person name="Kunstner A."/>
            <person name="Searle S."/>
            <person name="White S."/>
            <person name="Vilella A.J."/>
            <person name="Fairley S."/>
            <person name="Heger A."/>
            <person name="Kong L."/>
            <person name="Ponting C.P."/>
            <person name="Jarvis E.D."/>
            <person name="Mello C.V."/>
            <person name="Minx P."/>
            <person name="Lovell P."/>
            <person name="Velho T.A."/>
            <person name="Ferris M."/>
            <person name="Balakrishnan C.N."/>
            <person name="Sinha S."/>
            <person name="Blatti C."/>
            <person name="London S.E."/>
            <person name="Li Y."/>
            <person name="Lin Y.C."/>
            <person name="George J."/>
            <person name="Sweedler J."/>
            <person name="Southey B."/>
            <person name="Gunaratne P."/>
            <person name="Watson M."/>
            <person name="Nam K."/>
            <person name="Backstrom N."/>
            <person name="Smeds L."/>
            <person name="Nabholz B."/>
            <person name="Itoh Y."/>
            <person name="Whitney O."/>
            <person name="Pfenning A.R."/>
            <person name="Howard J."/>
            <person name="Volker M."/>
            <person name="Skinner B.M."/>
            <person name="Griffin D.K."/>
            <person name="Ye L."/>
            <person name="McLaren W.M."/>
            <person name="Flicek P."/>
            <person name="Quesada V."/>
            <person name="Velasco G."/>
            <person name="Lopez-Otin C."/>
            <person name="Puente X.S."/>
            <person name="Olender T."/>
            <person name="Lancet D."/>
            <person name="Smit A.F."/>
            <person name="Hubley R."/>
            <person name="Konkel M.K."/>
            <person name="Walker J.A."/>
            <person name="Batzer M.A."/>
            <person name="Gu W."/>
            <person name="Pollock D.D."/>
            <person name="Chen L."/>
            <person name="Cheng Z."/>
            <person name="Eichler E.E."/>
            <person name="Stapley J."/>
            <person name="Slate J."/>
            <person name="Ekblom R."/>
            <person name="Birkhead T."/>
            <person name="Burke T."/>
            <person name="Burt D."/>
            <person name="Scharff C."/>
            <person name="Adam I."/>
            <person name="Richard H."/>
            <person name="Sultan M."/>
            <person name="Soldatov A."/>
            <person name="Lehrach H."/>
            <person name="Edwards S.V."/>
            <person name="Yang S.P."/>
            <person name="Li X."/>
            <person name="Graves T."/>
            <person name="Fulton L."/>
            <person name="Nelson J."/>
            <person name="Chinwalla A."/>
            <person name="Hou S."/>
            <person name="Mardis E.R."/>
            <person name="Wilson R.K."/>
        </authorList>
    </citation>
    <scope>NUCLEOTIDE SEQUENCE [LARGE SCALE GENOMIC DNA]</scope>
</reference>
<dbReference type="PANTHER" id="PTHR25465:SF77">
    <property type="entry name" value="E3 UBIQUITIN_ISG15 LIGASE TRIM25"/>
    <property type="match status" value="1"/>
</dbReference>
<dbReference type="InterPro" id="IPR001841">
    <property type="entry name" value="Znf_RING"/>
</dbReference>